<dbReference type="KEGG" id="paru:CYR75_10515"/>
<keyword evidence="1" id="KW-1133">Transmembrane helix</keyword>
<organism evidence="2 3">
    <name type="scientific">Paracoccus jeotgali</name>
    <dbReference type="NCBI Taxonomy" id="2065379"/>
    <lineage>
        <taxon>Bacteria</taxon>
        <taxon>Pseudomonadati</taxon>
        <taxon>Pseudomonadota</taxon>
        <taxon>Alphaproteobacteria</taxon>
        <taxon>Rhodobacterales</taxon>
        <taxon>Paracoccaceae</taxon>
        <taxon>Paracoccus</taxon>
    </lineage>
</organism>
<sequence length="87" mass="9718">MIPRRHGPIYLERAAYRRRRLADATRLLPLATLAVLLVPVWLVPAAMSGAGGMIWLFGLWFAVIIASALLHRRLARGRSPEDSSDEL</sequence>
<feature type="transmembrane region" description="Helical" evidence="1">
    <location>
        <begin position="53"/>
        <end position="70"/>
    </location>
</feature>
<protein>
    <submittedName>
        <fullName evidence="2">Uncharacterized protein</fullName>
    </submittedName>
</protein>
<keyword evidence="3" id="KW-1185">Reference proteome</keyword>
<accession>A0A2K9MGD4</accession>
<proteinExistence type="predicted"/>
<evidence type="ECO:0000256" key="1">
    <source>
        <dbReference type="SAM" id="Phobius"/>
    </source>
</evidence>
<keyword evidence="1" id="KW-0812">Transmembrane</keyword>
<gene>
    <name evidence="2" type="ORF">CYR75_10515</name>
</gene>
<evidence type="ECO:0000313" key="3">
    <source>
        <dbReference type="Proteomes" id="UP000234882"/>
    </source>
</evidence>
<dbReference type="OrthoDB" id="7871801at2"/>
<dbReference type="RefSeq" id="WP_101499999.1">
    <property type="nucleotide sequence ID" value="NZ_CP025583.1"/>
</dbReference>
<name>A0A2K9MGD4_9RHOB</name>
<feature type="transmembrane region" description="Helical" evidence="1">
    <location>
        <begin position="27"/>
        <end position="47"/>
    </location>
</feature>
<dbReference type="AlphaFoldDB" id="A0A2K9MGD4"/>
<dbReference type="Proteomes" id="UP000234882">
    <property type="component" value="Chromosome"/>
</dbReference>
<dbReference type="EMBL" id="CP025583">
    <property type="protein sequence ID" value="AUM74654.1"/>
    <property type="molecule type" value="Genomic_DNA"/>
</dbReference>
<reference evidence="3" key="1">
    <citation type="submission" date="2017-12" db="EMBL/GenBank/DDBJ databases">
        <title>Genomic analysis of Paracoccus sp. CBA4604.</title>
        <authorList>
            <person name="Roh S.W."/>
            <person name="Kim J.Y."/>
            <person name="Kim J.S."/>
        </authorList>
    </citation>
    <scope>NUCLEOTIDE SEQUENCE [LARGE SCALE GENOMIC DNA]</scope>
    <source>
        <strain evidence="3">CBA4604</strain>
    </source>
</reference>
<evidence type="ECO:0000313" key="2">
    <source>
        <dbReference type="EMBL" id="AUM74654.1"/>
    </source>
</evidence>
<keyword evidence="1" id="KW-0472">Membrane</keyword>